<evidence type="ECO:0000313" key="2">
    <source>
        <dbReference type="Proteomes" id="UP000318126"/>
    </source>
</evidence>
<dbReference type="EMBL" id="VKGK01000004">
    <property type="protein sequence ID" value="TRY15428.1"/>
    <property type="molecule type" value="Genomic_DNA"/>
</dbReference>
<organism evidence="1 2">
    <name type="scientific">Shewanella hanedai</name>
    <name type="common">Alteromonas hanedai</name>
    <dbReference type="NCBI Taxonomy" id="25"/>
    <lineage>
        <taxon>Bacteria</taxon>
        <taxon>Pseudomonadati</taxon>
        <taxon>Pseudomonadota</taxon>
        <taxon>Gammaproteobacteria</taxon>
        <taxon>Alteromonadales</taxon>
        <taxon>Shewanellaceae</taxon>
        <taxon>Shewanella</taxon>
    </lineage>
</organism>
<gene>
    <name evidence="1" type="ORF">FN961_05030</name>
</gene>
<sequence>MALKINRTLYKKLTFTNTLSVNEFDYYQQVYNPVTKQQQQVLSPLSSLSHLQLNNEQPIKGLVGYFQYDSQGHFNSPIWPESLSKQDLSEHSQTKDDGNKVNQEALYPALPLELAVRKKAALKI</sequence>
<dbReference type="RefSeq" id="WP_143563460.1">
    <property type="nucleotide sequence ID" value="NZ_BMPL01000009.1"/>
</dbReference>
<reference evidence="2" key="1">
    <citation type="submission" date="2019-07" db="EMBL/GenBank/DDBJ databases">
        <title>Shewanella sp. YLB-08 draft genomic sequence.</title>
        <authorList>
            <person name="Yu L."/>
        </authorList>
    </citation>
    <scope>NUCLEOTIDE SEQUENCE [LARGE SCALE GENOMIC DNA]</scope>
    <source>
        <strain evidence="2">JCM 20706</strain>
    </source>
</reference>
<dbReference type="AlphaFoldDB" id="A0A553JSJ6"/>
<comment type="caution">
    <text evidence="1">The sequence shown here is derived from an EMBL/GenBank/DDBJ whole genome shotgun (WGS) entry which is preliminary data.</text>
</comment>
<proteinExistence type="predicted"/>
<evidence type="ECO:0000313" key="1">
    <source>
        <dbReference type="EMBL" id="TRY15428.1"/>
    </source>
</evidence>
<keyword evidence="2" id="KW-1185">Reference proteome</keyword>
<protein>
    <submittedName>
        <fullName evidence="1">Uncharacterized protein</fullName>
    </submittedName>
</protein>
<accession>A0A553JSJ6</accession>
<dbReference type="Proteomes" id="UP000318126">
    <property type="component" value="Unassembled WGS sequence"/>
</dbReference>
<name>A0A553JSJ6_SHEHA</name>